<dbReference type="AlphaFoldDB" id="A0A1E3QWX2"/>
<accession>A0A1E3QWX2</accession>
<dbReference type="GeneID" id="30145769"/>
<dbReference type="EMBL" id="KV454427">
    <property type="protein sequence ID" value="ODQ81572.1"/>
    <property type="molecule type" value="Genomic_DNA"/>
</dbReference>
<keyword evidence="3" id="KW-1185">Reference proteome</keyword>
<dbReference type="InterPro" id="IPR019171">
    <property type="entry name" value="MIX23"/>
</dbReference>
<sequence>MTKLWATPEDKFPDIPSPPPHLTRALCLSPKGVRSFLYFSRYATDDVLSQRINGIVKFNKVGGTEKASLCTEFQHQILFPAWKARVDAIEFCAGEAAAIRNELGAAAATDAPEFDLRQDPYAKRDYVKQRTEKYENVVKMENWISTERAVEKIVCGKSVEMMSELCHFESHEAVVQQFEAYLKNA</sequence>
<dbReference type="PANTHER" id="PTHR31905:SF2">
    <property type="entry name" value="PROTEIN MIX23"/>
    <property type="match status" value="1"/>
</dbReference>
<reference evidence="3" key="1">
    <citation type="submission" date="2016-05" db="EMBL/GenBank/DDBJ databases">
        <title>Comparative genomics of biotechnologically important yeasts.</title>
        <authorList>
            <consortium name="DOE Joint Genome Institute"/>
            <person name="Riley R."/>
            <person name="Haridas S."/>
            <person name="Wolfe K.H."/>
            <person name="Lopes M.R."/>
            <person name="Hittinger C.T."/>
            <person name="Goker M."/>
            <person name="Salamov A."/>
            <person name="Wisecaver J."/>
            <person name="Long T.M."/>
            <person name="Aerts A.L."/>
            <person name="Barry K."/>
            <person name="Choi C."/>
            <person name="Clum A."/>
            <person name="Coughlan A.Y."/>
            <person name="Deshpande S."/>
            <person name="Douglass A.P."/>
            <person name="Hanson S.J."/>
            <person name="Klenk H.-P."/>
            <person name="Labutti K."/>
            <person name="Lapidus A."/>
            <person name="Lindquist E."/>
            <person name="Lipzen A."/>
            <person name="Meier-Kolthoff J.P."/>
            <person name="Ohm R.A."/>
            <person name="Otillar R.P."/>
            <person name="Pangilinan J."/>
            <person name="Peng Y."/>
            <person name="Rokas A."/>
            <person name="Rosa C.A."/>
            <person name="Scheuner C."/>
            <person name="Sibirny A.A."/>
            <person name="Slot J.C."/>
            <person name="Stielow J.B."/>
            <person name="Sun H."/>
            <person name="Kurtzman C.P."/>
            <person name="Blackwell M."/>
            <person name="Grigoriev I.V."/>
            <person name="Jeffries T.W."/>
        </authorList>
    </citation>
    <scope>NUCLEOTIDE SEQUENCE [LARGE SCALE GENOMIC DNA]</scope>
    <source>
        <strain evidence="3">NRRL Y-12698</strain>
    </source>
</reference>
<gene>
    <name evidence="2" type="ORF">BABINDRAFT_159846</name>
</gene>
<dbReference type="RefSeq" id="XP_018986900.1">
    <property type="nucleotide sequence ID" value="XM_019127916.1"/>
</dbReference>
<protein>
    <submittedName>
        <fullName evidence="2">Uncharacterized protein</fullName>
    </submittedName>
</protein>
<name>A0A1E3QWX2_9ASCO</name>
<evidence type="ECO:0000256" key="1">
    <source>
        <dbReference type="ARBA" id="ARBA00024204"/>
    </source>
</evidence>
<comment type="similarity">
    <text evidence="1">Belongs to the MIX23 family.</text>
</comment>
<dbReference type="Proteomes" id="UP000094336">
    <property type="component" value="Unassembled WGS sequence"/>
</dbReference>
<dbReference type="OrthoDB" id="5593818at2759"/>
<organism evidence="2 3">
    <name type="scientific">Babjeviella inositovora NRRL Y-12698</name>
    <dbReference type="NCBI Taxonomy" id="984486"/>
    <lineage>
        <taxon>Eukaryota</taxon>
        <taxon>Fungi</taxon>
        <taxon>Dikarya</taxon>
        <taxon>Ascomycota</taxon>
        <taxon>Saccharomycotina</taxon>
        <taxon>Pichiomycetes</taxon>
        <taxon>Serinales incertae sedis</taxon>
        <taxon>Babjeviella</taxon>
    </lineage>
</organism>
<dbReference type="GO" id="GO:0005758">
    <property type="term" value="C:mitochondrial intermembrane space"/>
    <property type="evidence" value="ECO:0007669"/>
    <property type="project" value="InterPro"/>
</dbReference>
<dbReference type="Pfam" id="PF09774">
    <property type="entry name" value="MIX23"/>
    <property type="match status" value="1"/>
</dbReference>
<proteinExistence type="inferred from homology"/>
<evidence type="ECO:0000313" key="3">
    <source>
        <dbReference type="Proteomes" id="UP000094336"/>
    </source>
</evidence>
<dbReference type="PANTHER" id="PTHR31905">
    <property type="entry name" value="COILED-COIL DOMAIN-CONTAINING PROTEIN 58"/>
    <property type="match status" value="1"/>
</dbReference>
<evidence type="ECO:0000313" key="2">
    <source>
        <dbReference type="EMBL" id="ODQ81572.1"/>
    </source>
</evidence>